<dbReference type="AlphaFoldDB" id="A0AAV2I916"/>
<name>A0AAV2I916_LYMST</name>
<keyword evidence="3" id="KW-1185">Reference proteome</keyword>
<reference evidence="2 3" key="1">
    <citation type="submission" date="2024-04" db="EMBL/GenBank/DDBJ databases">
        <authorList>
            <consortium name="Genoscope - CEA"/>
            <person name="William W."/>
        </authorList>
    </citation>
    <scope>NUCLEOTIDE SEQUENCE [LARGE SCALE GENOMIC DNA]</scope>
</reference>
<keyword evidence="1" id="KW-0732">Signal</keyword>
<feature type="signal peptide" evidence="1">
    <location>
        <begin position="1"/>
        <end position="18"/>
    </location>
</feature>
<proteinExistence type="predicted"/>
<protein>
    <submittedName>
        <fullName evidence="2">Uncharacterized protein</fullName>
    </submittedName>
</protein>
<dbReference type="EMBL" id="CAXITT010000425">
    <property type="protein sequence ID" value="CAL1541325.1"/>
    <property type="molecule type" value="Genomic_DNA"/>
</dbReference>
<accession>A0AAV2I916</accession>
<evidence type="ECO:0000256" key="1">
    <source>
        <dbReference type="SAM" id="SignalP"/>
    </source>
</evidence>
<dbReference type="Proteomes" id="UP001497497">
    <property type="component" value="Unassembled WGS sequence"/>
</dbReference>
<gene>
    <name evidence="2" type="ORF">GSLYS_00014931001</name>
</gene>
<feature type="chain" id="PRO_5043640394" evidence="1">
    <location>
        <begin position="19"/>
        <end position="136"/>
    </location>
</feature>
<comment type="caution">
    <text evidence="2">The sequence shown here is derived from an EMBL/GenBank/DDBJ whole genome shotgun (WGS) entry which is preliminary data.</text>
</comment>
<sequence length="136" mass="15443">MLLLVVATVLTTLFSISSETPLLDLSEDKTNAVLSDMGERPDLHLNSPISLGLDEAFEARENLATDNSPRTGGRFHLRALDRDLWKRACRFNLGGHCLTEEMNRAAEIYYYLKSPYSPGRRRRSAVRRSSRGYLLR</sequence>
<evidence type="ECO:0000313" key="2">
    <source>
        <dbReference type="EMBL" id="CAL1541325.1"/>
    </source>
</evidence>
<organism evidence="2 3">
    <name type="scientific">Lymnaea stagnalis</name>
    <name type="common">Great pond snail</name>
    <name type="synonym">Helix stagnalis</name>
    <dbReference type="NCBI Taxonomy" id="6523"/>
    <lineage>
        <taxon>Eukaryota</taxon>
        <taxon>Metazoa</taxon>
        <taxon>Spiralia</taxon>
        <taxon>Lophotrochozoa</taxon>
        <taxon>Mollusca</taxon>
        <taxon>Gastropoda</taxon>
        <taxon>Heterobranchia</taxon>
        <taxon>Euthyneura</taxon>
        <taxon>Panpulmonata</taxon>
        <taxon>Hygrophila</taxon>
        <taxon>Lymnaeoidea</taxon>
        <taxon>Lymnaeidae</taxon>
        <taxon>Lymnaea</taxon>
    </lineage>
</organism>
<evidence type="ECO:0000313" key="3">
    <source>
        <dbReference type="Proteomes" id="UP001497497"/>
    </source>
</evidence>